<dbReference type="InterPro" id="IPR036736">
    <property type="entry name" value="ACP-like_sf"/>
</dbReference>
<evidence type="ECO:0000259" key="2">
    <source>
        <dbReference type="Pfam" id="PF00550"/>
    </source>
</evidence>
<evidence type="ECO:0000313" key="3">
    <source>
        <dbReference type="EMBL" id="MDT0448281.1"/>
    </source>
</evidence>
<dbReference type="RefSeq" id="WP_311607982.1">
    <property type="nucleotide sequence ID" value="NZ_JAVRFI010000002.1"/>
</dbReference>
<keyword evidence="4" id="KW-1185">Reference proteome</keyword>
<feature type="domain" description="Carrier" evidence="2">
    <location>
        <begin position="15"/>
        <end position="77"/>
    </location>
</feature>
<protein>
    <submittedName>
        <fullName evidence="3">Acyl carrier protein</fullName>
    </submittedName>
</protein>
<dbReference type="EMBL" id="JAVRFI010000002">
    <property type="protein sequence ID" value="MDT0448281.1"/>
    <property type="molecule type" value="Genomic_DNA"/>
</dbReference>
<reference evidence="3" key="1">
    <citation type="submission" date="2024-05" db="EMBL/GenBank/DDBJ databases">
        <title>30 novel species of actinomycetes from the DSMZ collection.</title>
        <authorList>
            <person name="Nouioui I."/>
        </authorList>
    </citation>
    <scope>NUCLEOTIDE SEQUENCE</scope>
    <source>
        <strain evidence="3">DSM 40473</strain>
    </source>
</reference>
<accession>A0ABU2SH28</accession>
<comment type="caution">
    <text evidence="3">The sequence shown here is derived from an EMBL/GenBank/DDBJ whole genome shotgun (WGS) entry which is preliminary data.</text>
</comment>
<proteinExistence type="predicted"/>
<dbReference type="Gene3D" id="1.10.1200.10">
    <property type="entry name" value="ACP-like"/>
    <property type="match status" value="1"/>
</dbReference>
<evidence type="ECO:0000256" key="1">
    <source>
        <dbReference type="SAM" id="MobiDB-lite"/>
    </source>
</evidence>
<evidence type="ECO:0000313" key="4">
    <source>
        <dbReference type="Proteomes" id="UP001180531"/>
    </source>
</evidence>
<dbReference type="Proteomes" id="UP001180531">
    <property type="component" value="Unassembled WGS sequence"/>
</dbReference>
<name>A0ABU2SH28_9ACTN</name>
<dbReference type="InterPro" id="IPR009081">
    <property type="entry name" value="PP-bd_ACP"/>
</dbReference>
<organism evidence="3 4">
    <name type="scientific">Streptomyces hesseae</name>
    <dbReference type="NCBI Taxonomy" id="3075519"/>
    <lineage>
        <taxon>Bacteria</taxon>
        <taxon>Bacillati</taxon>
        <taxon>Actinomycetota</taxon>
        <taxon>Actinomycetes</taxon>
        <taxon>Kitasatosporales</taxon>
        <taxon>Streptomycetaceae</taxon>
        <taxon>Streptomyces</taxon>
    </lineage>
</organism>
<dbReference type="SUPFAM" id="SSF47336">
    <property type="entry name" value="ACP-like"/>
    <property type="match status" value="1"/>
</dbReference>
<gene>
    <name evidence="3" type="ORF">RM609_04080</name>
</gene>
<feature type="region of interest" description="Disordered" evidence="1">
    <location>
        <begin position="79"/>
        <end position="101"/>
    </location>
</feature>
<dbReference type="Pfam" id="PF00550">
    <property type="entry name" value="PP-binding"/>
    <property type="match status" value="1"/>
</dbReference>
<sequence length="101" mass="10495">MPHSQDGHDRIYALLVQALVERIGCAPQELGPGRTFAELGLDSVSMLEVSLVLAEHVPGAVTLEDFTMSTSLGEAARIIGAGSHTGTDPSAPAPEEAGESR</sequence>